<evidence type="ECO:0000313" key="9">
    <source>
        <dbReference type="EMBL" id="PTQ52093.1"/>
    </source>
</evidence>
<keyword evidence="3" id="KW-1003">Cell membrane</keyword>
<evidence type="ECO:0000256" key="5">
    <source>
        <dbReference type="ARBA" id="ARBA00022989"/>
    </source>
</evidence>
<evidence type="ECO:0000256" key="7">
    <source>
        <dbReference type="RuleBase" id="RU363032"/>
    </source>
</evidence>
<keyword evidence="2 7" id="KW-0813">Transport</keyword>
<comment type="subcellular location">
    <subcellularLocation>
        <location evidence="1 7">Cell membrane</location>
        <topology evidence="1 7">Multi-pass membrane protein</topology>
    </subcellularLocation>
</comment>
<dbReference type="PANTHER" id="PTHR43163">
    <property type="entry name" value="DIPEPTIDE TRANSPORT SYSTEM PERMEASE PROTEIN DPPB-RELATED"/>
    <property type="match status" value="1"/>
</dbReference>
<comment type="similarity">
    <text evidence="7">Belongs to the binding-protein-dependent transport system permease family.</text>
</comment>
<feature type="transmembrane region" description="Helical" evidence="7">
    <location>
        <begin position="226"/>
        <end position="252"/>
    </location>
</feature>
<dbReference type="InterPro" id="IPR045621">
    <property type="entry name" value="BPD_transp_1_N"/>
</dbReference>
<evidence type="ECO:0000256" key="4">
    <source>
        <dbReference type="ARBA" id="ARBA00022692"/>
    </source>
</evidence>
<comment type="caution">
    <text evidence="9">The sequence shown here is derived from an EMBL/GenBank/DDBJ whole genome shotgun (WGS) entry which is preliminary data.</text>
</comment>
<evidence type="ECO:0000313" key="10">
    <source>
        <dbReference type="Proteomes" id="UP000244016"/>
    </source>
</evidence>
<evidence type="ECO:0000256" key="1">
    <source>
        <dbReference type="ARBA" id="ARBA00004651"/>
    </source>
</evidence>
<organism evidence="9 10">
    <name type="scientific">Brockia lithotrophica</name>
    <dbReference type="NCBI Taxonomy" id="933949"/>
    <lineage>
        <taxon>Bacteria</taxon>
        <taxon>Bacillati</taxon>
        <taxon>Bacillota</taxon>
        <taxon>Bacilli</taxon>
        <taxon>Bacillales</taxon>
        <taxon>Bacillales Family X. Incertae Sedis</taxon>
        <taxon>Brockia</taxon>
    </lineage>
</organism>
<dbReference type="Pfam" id="PF00528">
    <property type="entry name" value="BPD_transp_1"/>
    <property type="match status" value="1"/>
</dbReference>
<feature type="transmembrane region" description="Helical" evidence="7">
    <location>
        <begin position="272"/>
        <end position="298"/>
    </location>
</feature>
<keyword evidence="5 7" id="KW-1133">Transmembrane helix</keyword>
<feature type="transmembrane region" description="Helical" evidence="7">
    <location>
        <begin position="129"/>
        <end position="154"/>
    </location>
</feature>
<evidence type="ECO:0000256" key="3">
    <source>
        <dbReference type="ARBA" id="ARBA00022475"/>
    </source>
</evidence>
<accession>A0A2T5G7C4</accession>
<keyword evidence="4 7" id="KW-0812">Transmembrane</keyword>
<feature type="transmembrane region" description="Helical" evidence="7">
    <location>
        <begin position="100"/>
        <end position="122"/>
    </location>
</feature>
<dbReference type="Pfam" id="PF19300">
    <property type="entry name" value="BPD_transp_1_N"/>
    <property type="match status" value="1"/>
</dbReference>
<dbReference type="PANTHER" id="PTHR43163:SF6">
    <property type="entry name" value="DIPEPTIDE TRANSPORT SYSTEM PERMEASE PROTEIN DPPB-RELATED"/>
    <property type="match status" value="1"/>
</dbReference>
<gene>
    <name evidence="9" type="ORF">BLITH_1060</name>
</gene>
<keyword evidence="6 7" id="KW-0472">Membrane</keyword>
<dbReference type="InterPro" id="IPR000515">
    <property type="entry name" value="MetI-like"/>
</dbReference>
<dbReference type="GO" id="GO:0055085">
    <property type="term" value="P:transmembrane transport"/>
    <property type="evidence" value="ECO:0007669"/>
    <property type="project" value="InterPro"/>
</dbReference>
<feature type="transmembrane region" description="Helical" evidence="7">
    <location>
        <begin position="166"/>
        <end position="187"/>
    </location>
</feature>
<dbReference type="AlphaFoldDB" id="A0A2T5G7C4"/>
<evidence type="ECO:0000256" key="2">
    <source>
        <dbReference type="ARBA" id="ARBA00022448"/>
    </source>
</evidence>
<protein>
    <submittedName>
        <fullName evidence="9">Oligopeptide transport system permease protein OppB</fullName>
    </submittedName>
</protein>
<dbReference type="Gene3D" id="1.10.3720.10">
    <property type="entry name" value="MetI-like"/>
    <property type="match status" value="1"/>
</dbReference>
<sequence length="309" mass="34317">MLVYTLRRFISMLFTLFIIATLTFFLVHALPGGPYKNPEKLTPEIKQLFDRKYGLDKPVAVQYVMYLENLLQGNLGYSFKYENQTVDEIIARSFPVSAQIGLQALLVGLPVGLLFGILAALYRARALDFGLVFLAVLGVSIPSFVLAGFLQYIFGVKLRVLPVALWGGFEYSILPSLSLAVGVIALVTRLMRTSMLDVLGADFLRTAVAKGLSRRTVIWRHALRNALLPIVTIFGVLVVDLITGSIIIEQIFSVPGIGQHYVTSINNNDYTLVMGLTIFYSLLFVLAIFFTDIAYGLVDPRIRIAGRKE</sequence>
<feature type="domain" description="ABC transmembrane type-1" evidence="8">
    <location>
        <begin position="94"/>
        <end position="295"/>
    </location>
</feature>
<evidence type="ECO:0000256" key="6">
    <source>
        <dbReference type="ARBA" id="ARBA00023136"/>
    </source>
</evidence>
<dbReference type="InterPro" id="IPR035906">
    <property type="entry name" value="MetI-like_sf"/>
</dbReference>
<dbReference type="Proteomes" id="UP000244016">
    <property type="component" value="Unassembled WGS sequence"/>
</dbReference>
<dbReference type="GO" id="GO:0005886">
    <property type="term" value="C:plasma membrane"/>
    <property type="evidence" value="ECO:0007669"/>
    <property type="project" value="UniProtKB-SubCell"/>
</dbReference>
<dbReference type="PROSITE" id="PS50928">
    <property type="entry name" value="ABC_TM1"/>
    <property type="match status" value="1"/>
</dbReference>
<proteinExistence type="inferred from homology"/>
<dbReference type="SUPFAM" id="SSF161098">
    <property type="entry name" value="MetI-like"/>
    <property type="match status" value="1"/>
</dbReference>
<dbReference type="CDD" id="cd06261">
    <property type="entry name" value="TM_PBP2"/>
    <property type="match status" value="1"/>
</dbReference>
<reference evidence="9 10" key="1">
    <citation type="submission" date="2017-08" db="EMBL/GenBank/DDBJ databases">
        <title>Burning lignite coal seam in the remote Altai Mountains harbors a hydrogen-driven thermophilic microbial community.</title>
        <authorList>
            <person name="Kadnikov V.V."/>
            <person name="Mardanov A.V."/>
            <person name="Ivasenko D."/>
            <person name="Beletsky A.V."/>
            <person name="Karnachuk O.V."/>
            <person name="Ravin N.V."/>
        </authorList>
    </citation>
    <scope>NUCLEOTIDE SEQUENCE [LARGE SCALE GENOMIC DNA]</scope>
    <source>
        <strain evidence="9">AL31</strain>
    </source>
</reference>
<evidence type="ECO:0000259" key="8">
    <source>
        <dbReference type="PROSITE" id="PS50928"/>
    </source>
</evidence>
<dbReference type="EMBL" id="PEBW01000003">
    <property type="protein sequence ID" value="PTQ52093.1"/>
    <property type="molecule type" value="Genomic_DNA"/>
</dbReference>
<name>A0A2T5G7C4_9BACL</name>